<organism evidence="2 3">
    <name type="scientific">Steinernema glaseri</name>
    <dbReference type="NCBI Taxonomy" id="37863"/>
    <lineage>
        <taxon>Eukaryota</taxon>
        <taxon>Metazoa</taxon>
        <taxon>Ecdysozoa</taxon>
        <taxon>Nematoda</taxon>
        <taxon>Chromadorea</taxon>
        <taxon>Rhabditida</taxon>
        <taxon>Tylenchina</taxon>
        <taxon>Panagrolaimomorpha</taxon>
        <taxon>Strongyloidoidea</taxon>
        <taxon>Steinernematidae</taxon>
        <taxon>Steinernema</taxon>
    </lineage>
</organism>
<reference evidence="3" key="1">
    <citation type="submission" date="2016-11" db="UniProtKB">
        <authorList>
            <consortium name="WormBaseParasite"/>
        </authorList>
    </citation>
    <scope>IDENTIFICATION</scope>
</reference>
<proteinExistence type="predicted"/>
<evidence type="ECO:0000313" key="2">
    <source>
        <dbReference type="Proteomes" id="UP000095287"/>
    </source>
</evidence>
<keyword evidence="2" id="KW-1185">Reference proteome</keyword>
<sequence>MYSSICTQVVNDTTPVPATTTMPPPPVENARACSDDFSSLWLDIVFVLDSSMSVDSEGFNFERTMLYGLIRELDVAQKLGKYTRIAYVNVGSKAHRISNLKSYRSSREAADALLAIKYLGDPDLNVGA</sequence>
<dbReference type="Pfam" id="PF00092">
    <property type="entry name" value="VWA"/>
    <property type="match status" value="1"/>
</dbReference>
<dbReference type="WBParaSite" id="L893_g26910.t1">
    <property type="protein sequence ID" value="L893_g26910.t1"/>
    <property type="gene ID" value="L893_g26910"/>
</dbReference>
<dbReference type="Proteomes" id="UP000095287">
    <property type="component" value="Unplaced"/>
</dbReference>
<dbReference type="InterPro" id="IPR036465">
    <property type="entry name" value="vWFA_dom_sf"/>
</dbReference>
<evidence type="ECO:0000313" key="3">
    <source>
        <dbReference type="WBParaSite" id="L893_g26910.t1"/>
    </source>
</evidence>
<accession>A0A1I7ZJV4</accession>
<feature type="domain" description="VWFA" evidence="1">
    <location>
        <begin position="43"/>
        <end position="128"/>
    </location>
</feature>
<dbReference type="SUPFAM" id="SSF53300">
    <property type="entry name" value="vWA-like"/>
    <property type="match status" value="1"/>
</dbReference>
<dbReference type="InterPro" id="IPR002035">
    <property type="entry name" value="VWF_A"/>
</dbReference>
<name>A0A1I7ZJV4_9BILA</name>
<dbReference type="AlphaFoldDB" id="A0A1I7ZJV4"/>
<protein>
    <submittedName>
        <fullName evidence="3">VWFA domain-containing protein</fullName>
    </submittedName>
</protein>
<evidence type="ECO:0000259" key="1">
    <source>
        <dbReference type="PROSITE" id="PS50234"/>
    </source>
</evidence>
<dbReference type="PROSITE" id="PS50234">
    <property type="entry name" value="VWFA"/>
    <property type="match status" value="1"/>
</dbReference>
<dbReference type="Gene3D" id="3.40.50.410">
    <property type="entry name" value="von Willebrand factor, type A domain"/>
    <property type="match status" value="1"/>
</dbReference>